<name>A0A8D9AAQ4_9HEMI</name>
<keyword evidence="1" id="KW-0812">Transmembrane</keyword>
<accession>A0A8D9AAQ4</accession>
<evidence type="ECO:0000313" key="2">
    <source>
        <dbReference type="EMBL" id="CAG6760716.1"/>
    </source>
</evidence>
<evidence type="ECO:0000256" key="1">
    <source>
        <dbReference type="SAM" id="Phobius"/>
    </source>
</evidence>
<protein>
    <submittedName>
        <fullName evidence="2">Uncharacterized protein</fullName>
    </submittedName>
</protein>
<keyword evidence="1" id="KW-0472">Membrane</keyword>
<proteinExistence type="predicted"/>
<dbReference type="AlphaFoldDB" id="A0A8D9AAQ4"/>
<dbReference type="EMBL" id="HBUF01557414">
    <property type="protein sequence ID" value="CAG6760716.1"/>
    <property type="molecule type" value="Transcribed_RNA"/>
</dbReference>
<sequence length="111" mass="13225">MTKFNLTQFNINTYSYMSWWQKLPIYHLSIFRWFRAISDVIIGTDNRLSRSISFQQRAAQVFVHRNVLKFFSAKTNQLQSVLKRITCCLLCLSVVLFLCMTCFFFFCIIVL</sequence>
<keyword evidence="1" id="KW-1133">Transmembrane helix</keyword>
<feature type="transmembrane region" description="Helical" evidence="1">
    <location>
        <begin position="87"/>
        <end position="110"/>
    </location>
</feature>
<organism evidence="2">
    <name type="scientific">Cacopsylla melanoneura</name>
    <dbReference type="NCBI Taxonomy" id="428564"/>
    <lineage>
        <taxon>Eukaryota</taxon>
        <taxon>Metazoa</taxon>
        <taxon>Ecdysozoa</taxon>
        <taxon>Arthropoda</taxon>
        <taxon>Hexapoda</taxon>
        <taxon>Insecta</taxon>
        <taxon>Pterygota</taxon>
        <taxon>Neoptera</taxon>
        <taxon>Paraneoptera</taxon>
        <taxon>Hemiptera</taxon>
        <taxon>Sternorrhyncha</taxon>
        <taxon>Psylloidea</taxon>
        <taxon>Psyllidae</taxon>
        <taxon>Psyllinae</taxon>
        <taxon>Cacopsylla</taxon>
    </lineage>
</organism>
<reference evidence="2" key="1">
    <citation type="submission" date="2021-05" db="EMBL/GenBank/DDBJ databases">
        <authorList>
            <person name="Alioto T."/>
            <person name="Alioto T."/>
            <person name="Gomez Garrido J."/>
        </authorList>
    </citation>
    <scope>NUCLEOTIDE SEQUENCE</scope>
</reference>